<dbReference type="PANTHER" id="PTHR47129:SF1">
    <property type="entry name" value="NMRA-LIKE DOMAIN-CONTAINING PROTEIN"/>
    <property type="match status" value="1"/>
</dbReference>
<dbReference type="Pfam" id="PF05368">
    <property type="entry name" value="NmrA"/>
    <property type="match status" value="1"/>
</dbReference>
<dbReference type="Gene3D" id="3.40.50.720">
    <property type="entry name" value="NAD(P)-binding Rossmann-like Domain"/>
    <property type="match status" value="1"/>
</dbReference>
<dbReference type="InterPro" id="IPR008030">
    <property type="entry name" value="NmrA-like"/>
</dbReference>
<evidence type="ECO:0000313" key="3">
    <source>
        <dbReference type="Proteomes" id="UP000249819"/>
    </source>
</evidence>
<name>A0A327W0Q2_9BACT</name>
<organism evidence="2 3">
    <name type="scientific">Chitinophaga dinghuensis</name>
    <dbReference type="NCBI Taxonomy" id="1539050"/>
    <lineage>
        <taxon>Bacteria</taxon>
        <taxon>Pseudomonadati</taxon>
        <taxon>Bacteroidota</taxon>
        <taxon>Chitinophagia</taxon>
        <taxon>Chitinophagales</taxon>
        <taxon>Chitinophagaceae</taxon>
        <taxon>Chitinophaga</taxon>
    </lineage>
</organism>
<evidence type="ECO:0000313" key="2">
    <source>
        <dbReference type="EMBL" id="RAJ81960.1"/>
    </source>
</evidence>
<proteinExistence type="predicted"/>
<dbReference type="Gene3D" id="3.90.25.10">
    <property type="entry name" value="UDP-galactose 4-epimerase, domain 1"/>
    <property type="match status" value="1"/>
</dbReference>
<dbReference type="CDD" id="cd05269">
    <property type="entry name" value="TMR_SDR_a"/>
    <property type="match status" value="1"/>
</dbReference>
<evidence type="ECO:0000259" key="1">
    <source>
        <dbReference type="Pfam" id="PF05368"/>
    </source>
</evidence>
<dbReference type="AlphaFoldDB" id="A0A327W0Q2"/>
<accession>A0A327W0Q2</accession>
<dbReference type="SUPFAM" id="SSF51735">
    <property type="entry name" value="NAD(P)-binding Rossmann-fold domains"/>
    <property type="match status" value="1"/>
</dbReference>
<dbReference type="OrthoDB" id="9780595at2"/>
<reference evidence="2 3" key="1">
    <citation type="submission" date="2018-06" db="EMBL/GenBank/DDBJ databases">
        <title>Genomic Encyclopedia of Archaeal and Bacterial Type Strains, Phase II (KMG-II): from individual species to whole genera.</title>
        <authorList>
            <person name="Goeker M."/>
        </authorList>
    </citation>
    <scope>NUCLEOTIDE SEQUENCE [LARGE SCALE GENOMIC DNA]</scope>
    <source>
        <strain evidence="2 3">DSM 29821</strain>
    </source>
</reference>
<dbReference type="RefSeq" id="WP_146616188.1">
    <property type="nucleotide sequence ID" value="NZ_QLMA01000004.1"/>
</dbReference>
<feature type="domain" description="NmrA-like" evidence="1">
    <location>
        <begin position="2"/>
        <end position="240"/>
    </location>
</feature>
<sequence>MIAITGATGNLGRATIQHLLKSVAPENITAVVRDPSKLEAVPGMQVKLADYDDYNSLVEAFRGADTLLQISSASYGDHAAMQEEQVVKAAAAAGIQHLVYTSTLQPAAIAIFDAGRSCYKTEVNIRNSGMNYTIFRNSMYLETIPLFIGEAMETGQIRYPGGEGAISFVGRDDIAAALAKVLTAPAQGGRSFNITGDRAYSFGDIARILGEERGLAASYTNISDEEFRQELEAFGMPPVAVDFYSSMAASIRNREFSMTDMTWQQFLDKPTLDVRAFLGGN</sequence>
<protein>
    <submittedName>
        <fullName evidence="2">NAD(P)H dehydrogenase (Quinone)</fullName>
    </submittedName>
</protein>
<dbReference type="InterPro" id="IPR036291">
    <property type="entry name" value="NAD(P)-bd_dom_sf"/>
</dbReference>
<keyword evidence="3" id="KW-1185">Reference proteome</keyword>
<dbReference type="Proteomes" id="UP000249819">
    <property type="component" value="Unassembled WGS sequence"/>
</dbReference>
<comment type="caution">
    <text evidence="2">The sequence shown here is derived from an EMBL/GenBank/DDBJ whole genome shotgun (WGS) entry which is preliminary data.</text>
</comment>
<dbReference type="PANTHER" id="PTHR47129">
    <property type="entry name" value="QUINONE OXIDOREDUCTASE 2"/>
    <property type="match status" value="1"/>
</dbReference>
<dbReference type="InterPro" id="IPR052718">
    <property type="entry name" value="NmrA-type_oxidoreductase"/>
</dbReference>
<dbReference type="EMBL" id="QLMA01000004">
    <property type="protein sequence ID" value="RAJ81960.1"/>
    <property type="molecule type" value="Genomic_DNA"/>
</dbReference>
<gene>
    <name evidence="2" type="ORF">CLV59_104185</name>
</gene>